<evidence type="ECO:0000313" key="1">
    <source>
        <dbReference type="EMBL" id="GMM56587.1"/>
    </source>
</evidence>
<dbReference type="GO" id="GO:0061630">
    <property type="term" value="F:ubiquitin protein ligase activity"/>
    <property type="evidence" value="ECO:0007669"/>
    <property type="project" value="TreeGrafter"/>
</dbReference>
<dbReference type="InterPro" id="IPR019193">
    <property type="entry name" value="UBQ-conj_enz_E2-bd_prot"/>
</dbReference>
<organism evidence="1 2">
    <name type="scientific">Maudiozyma humilis</name>
    <name type="common">Sour dough yeast</name>
    <name type="synonym">Kazachstania humilis</name>
    <dbReference type="NCBI Taxonomy" id="51915"/>
    <lineage>
        <taxon>Eukaryota</taxon>
        <taxon>Fungi</taxon>
        <taxon>Dikarya</taxon>
        <taxon>Ascomycota</taxon>
        <taxon>Saccharomycotina</taxon>
        <taxon>Saccharomycetes</taxon>
        <taxon>Saccharomycetales</taxon>
        <taxon>Saccharomycetaceae</taxon>
        <taxon>Maudiozyma</taxon>
    </lineage>
</organism>
<dbReference type="GO" id="GO:0005829">
    <property type="term" value="C:cytosol"/>
    <property type="evidence" value="ECO:0007669"/>
    <property type="project" value="TreeGrafter"/>
</dbReference>
<keyword evidence="2" id="KW-1185">Reference proteome</keyword>
<dbReference type="Pfam" id="PF09814">
    <property type="entry name" value="HECT_2"/>
    <property type="match status" value="1"/>
</dbReference>
<dbReference type="GO" id="GO:0051865">
    <property type="term" value="P:protein autoubiquitination"/>
    <property type="evidence" value="ECO:0007669"/>
    <property type="project" value="TreeGrafter"/>
</dbReference>
<dbReference type="EMBL" id="BTGD01000008">
    <property type="protein sequence ID" value="GMM56587.1"/>
    <property type="molecule type" value="Genomic_DNA"/>
</dbReference>
<accession>A0AAV5S0W4</accession>
<evidence type="ECO:0000313" key="2">
    <source>
        <dbReference type="Proteomes" id="UP001377567"/>
    </source>
</evidence>
<gene>
    <name evidence="1" type="ORF">DAKH74_032030</name>
</gene>
<proteinExistence type="predicted"/>
<reference evidence="1 2" key="1">
    <citation type="journal article" date="2023" name="Elife">
        <title>Identification of key yeast species and microbe-microbe interactions impacting larval growth of Drosophila in the wild.</title>
        <authorList>
            <person name="Mure A."/>
            <person name="Sugiura Y."/>
            <person name="Maeda R."/>
            <person name="Honda K."/>
            <person name="Sakurai N."/>
            <person name="Takahashi Y."/>
            <person name="Watada M."/>
            <person name="Katoh T."/>
            <person name="Gotoh A."/>
            <person name="Gotoh Y."/>
            <person name="Taniguchi I."/>
            <person name="Nakamura K."/>
            <person name="Hayashi T."/>
            <person name="Katayama T."/>
            <person name="Uemura T."/>
            <person name="Hattori Y."/>
        </authorList>
    </citation>
    <scope>NUCLEOTIDE SEQUENCE [LARGE SCALE GENOMIC DNA]</scope>
    <source>
        <strain evidence="1 2">KH-74</strain>
    </source>
</reference>
<dbReference type="GO" id="GO:0043161">
    <property type="term" value="P:proteasome-mediated ubiquitin-dependent protein catabolic process"/>
    <property type="evidence" value="ECO:0007669"/>
    <property type="project" value="TreeGrafter"/>
</dbReference>
<sequence length="368" mass="41264">MSLGVMKLFAEYMGRIGRVAVVVEGVQSVEVLSVVGDTLELRYVDASSPDQEWTSTQVRLPATVDLDSSRIAFTEQSSGKVRSFQLHLNAPKSSEPAGFNSADEECEKWSKSQLNKLRPFQLECDACKTVILSSEDFPRLSDMPSEHWRELMDYWHCHKPSVKDTPSEGALYSSTYNHSLRPTATEILIGKAYFLVLPESINKCTISGTNLKCKGCGSQLGEVTSDNLYKLHKWRLVLRDDRGTCDTFSAMDDVLGSLVEYAREQSGRYLLVKCKGSTAQQLLWLFNTHLGVTLPDGRILTNAMKILVTADEQAVRTARTKHNVDEITVEEEPYNQCVHSLAERNGLLPSSLQIFGAWRVHYVKLFES</sequence>
<dbReference type="Proteomes" id="UP001377567">
    <property type="component" value="Unassembled WGS sequence"/>
</dbReference>
<dbReference type="PANTHER" id="PTHR31531:SF2">
    <property type="entry name" value="E3 UBIQUITIN-PROTEIN LIGASE E3D"/>
    <property type="match status" value="1"/>
</dbReference>
<dbReference type="GO" id="GO:0005634">
    <property type="term" value="C:nucleus"/>
    <property type="evidence" value="ECO:0007669"/>
    <property type="project" value="TreeGrafter"/>
</dbReference>
<dbReference type="GO" id="GO:0000209">
    <property type="term" value="P:protein polyubiquitination"/>
    <property type="evidence" value="ECO:0007669"/>
    <property type="project" value="TreeGrafter"/>
</dbReference>
<comment type="caution">
    <text evidence="1">The sequence shown here is derived from an EMBL/GenBank/DDBJ whole genome shotgun (WGS) entry which is preliminary data.</text>
</comment>
<dbReference type="GO" id="GO:0000151">
    <property type="term" value="C:ubiquitin ligase complex"/>
    <property type="evidence" value="ECO:0007669"/>
    <property type="project" value="TreeGrafter"/>
</dbReference>
<dbReference type="GO" id="GO:0031624">
    <property type="term" value="F:ubiquitin conjugating enzyme binding"/>
    <property type="evidence" value="ECO:0007669"/>
    <property type="project" value="TreeGrafter"/>
</dbReference>
<protein>
    <submittedName>
        <fullName evidence="1">Polyadenylation protein</fullName>
    </submittedName>
</protein>
<name>A0AAV5S0W4_MAUHU</name>
<dbReference type="GO" id="GO:0030332">
    <property type="term" value="F:cyclin binding"/>
    <property type="evidence" value="ECO:0007669"/>
    <property type="project" value="TreeGrafter"/>
</dbReference>
<dbReference type="AlphaFoldDB" id="A0AAV5S0W4"/>
<dbReference type="GO" id="GO:0006513">
    <property type="term" value="P:protein monoubiquitination"/>
    <property type="evidence" value="ECO:0007669"/>
    <property type="project" value="TreeGrafter"/>
</dbReference>
<dbReference type="PANTHER" id="PTHR31531">
    <property type="entry name" value="E3 UBIQUITIN-PROTEIN LIGASE E3D FAMILY MEMBER"/>
    <property type="match status" value="1"/>
</dbReference>